<feature type="compositionally biased region" description="Basic and acidic residues" evidence="1">
    <location>
        <begin position="1"/>
        <end position="10"/>
    </location>
</feature>
<evidence type="ECO:0000313" key="2">
    <source>
        <dbReference type="EMBL" id="OMJ84788.1"/>
    </source>
</evidence>
<dbReference type="AlphaFoldDB" id="A0A1R2C6Z7"/>
<sequence>MSEIVSEKTNENFGITVSSMDNDFSHSSSPKSSEKIDKNKLSVEYFIENKQLHKSANSKYIENNYLHNRCLEAYSEDCPKCAHPYRKPNAIRILNLEEELAKHNRLNKIYKKDSSCCSLF</sequence>
<gene>
    <name evidence="2" type="ORF">SteCoe_14043</name>
</gene>
<evidence type="ECO:0000256" key="1">
    <source>
        <dbReference type="SAM" id="MobiDB-lite"/>
    </source>
</evidence>
<proteinExistence type="predicted"/>
<reference evidence="2 3" key="1">
    <citation type="submission" date="2016-11" db="EMBL/GenBank/DDBJ databases">
        <title>The macronuclear genome of Stentor coeruleus: a giant cell with tiny introns.</title>
        <authorList>
            <person name="Slabodnick M."/>
            <person name="Ruby J.G."/>
            <person name="Reiff S.B."/>
            <person name="Swart E.C."/>
            <person name="Gosai S."/>
            <person name="Prabakaran S."/>
            <person name="Witkowska E."/>
            <person name="Larue G.E."/>
            <person name="Fisher S."/>
            <person name="Freeman R.M."/>
            <person name="Gunawardena J."/>
            <person name="Chu W."/>
            <person name="Stover N.A."/>
            <person name="Gregory B.D."/>
            <person name="Nowacki M."/>
            <person name="Derisi J."/>
            <person name="Roy S.W."/>
            <person name="Marshall W.F."/>
            <person name="Sood P."/>
        </authorList>
    </citation>
    <scope>NUCLEOTIDE SEQUENCE [LARGE SCALE GENOMIC DNA]</scope>
    <source>
        <strain evidence="2">WM001</strain>
    </source>
</reference>
<dbReference type="Proteomes" id="UP000187209">
    <property type="component" value="Unassembled WGS sequence"/>
</dbReference>
<dbReference type="EMBL" id="MPUH01000258">
    <property type="protein sequence ID" value="OMJ84788.1"/>
    <property type="molecule type" value="Genomic_DNA"/>
</dbReference>
<accession>A0A1R2C6Z7</accession>
<protein>
    <submittedName>
        <fullName evidence="2">Uncharacterized protein</fullName>
    </submittedName>
</protein>
<evidence type="ECO:0000313" key="3">
    <source>
        <dbReference type="Proteomes" id="UP000187209"/>
    </source>
</evidence>
<feature type="region of interest" description="Disordered" evidence="1">
    <location>
        <begin position="1"/>
        <end position="36"/>
    </location>
</feature>
<name>A0A1R2C6Z7_9CILI</name>
<comment type="caution">
    <text evidence="2">The sequence shown here is derived from an EMBL/GenBank/DDBJ whole genome shotgun (WGS) entry which is preliminary data.</text>
</comment>
<feature type="compositionally biased region" description="Low complexity" evidence="1">
    <location>
        <begin position="18"/>
        <end position="31"/>
    </location>
</feature>
<organism evidence="2 3">
    <name type="scientific">Stentor coeruleus</name>
    <dbReference type="NCBI Taxonomy" id="5963"/>
    <lineage>
        <taxon>Eukaryota</taxon>
        <taxon>Sar</taxon>
        <taxon>Alveolata</taxon>
        <taxon>Ciliophora</taxon>
        <taxon>Postciliodesmatophora</taxon>
        <taxon>Heterotrichea</taxon>
        <taxon>Heterotrichida</taxon>
        <taxon>Stentoridae</taxon>
        <taxon>Stentor</taxon>
    </lineage>
</organism>
<keyword evidence="3" id="KW-1185">Reference proteome</keyword>